<feature type="region of interest" description="Disordered" evidence="1">
    <location>
        <begin position="1"/>
        <end position="26"/>
    </location>
</feature>
<comment type="caution">
    <text evidence="2">The sequence shown here is derived from an EMBL/GenBank/DDBJ whole genome shotgun (WGS) entry which is preliminary data.</text>
</comment>
<evidence type="ECO:0000256" key="1">
    <source>
        <dbReference type="SAM" id="MobiDB-lite"/>
    </source>
</evidence>
<name>G7E266_MIXOS</name>
<reference evidence="2 3" key="1">
    <citation type="journal article" date="2011" name="J. Gen. Appl. Microbiol.">
        <title>Draft genome sequencing of the enigmatic basidiomycete Mixia osmundae.</title>
        <authorList>
            <person name="Nishida H."/>
            <person name="Nagatsuka Y."/>
            <person name="Sugiyama J."/>
        </authorList>
    </citation>
    <scope>NUCLEOTIDE SEQUENCE [LARGE SCALE GENOMIC DNA]</scope>
    <source>
        <strain evidence="3">CBS 9802 / IAM 14324 / JCM 22182 / KY 12970</strain>
    </source>
</reference>
<accession>G7E266</accession>
<proteinExistence type="predicted"/>
<evidence type="ECO:0008006" key="4">
    <source>
        <dbReference type="Google" id="ProtNLM"/>
    </source>
</evidence>
<dbReference type="OrthoDB" id="2367685at2759"/>
<dbReference type="Gene3D" id="2.20.70.10">
    <property type="match status" value="1"/>
</dbReference>
<dbReference type="eggNOG" id="ENOG502S9F8">
    <property type="taxonomic scope" value="Eukaryota"/>
</dbReference>
<evidence type="ECO:0000313" key="3">
    <source>
        <dbReference type="Proteomes" id="UP000009131"/>
    </source>
</evidence>
<dbReference type="InterPro" id="IPR036020">
    <property type="entry name" value="WW_dom_sf"/>
</dbReference>
<dbReference type="SUPFAM" id="SSF51045">
    <property type="entry name" value="WW domain"/>
    <property type="match status" value="1"/>
</dbReference>
<feature type="compositionally biased region" description="Basic residues" evidence="1">
    <location>
        <begin position="200"/>
        <end position="211"/>
    </location>
</feature>
<dbReference type="HOGENOM" id="CLU_1138200_0_0_1"/>
<feature type="compositionally biased region" description="Gly residues" evidence="1">
    <location>
        <begin position="221"/>
        <end position="263"/>
    </location>
</feature>
<feature type="compositionally biased region" description="Low complexity" evidence="1">
    <location>
        <begin position="145"/>
        <end position="167"/>
    </location>
</feature>
<dbReference type="EMBL" id="BABT02000110">
    <property type="protein sequence ID" value="GAA96926.1"/>
    <property type="molecule type" value="Genomic_DNA"/>
</dbReference>
<dbReference type="AlphaFoldDB" id="G7E266"/>
<dbReference type="InParanoid" id="G7E266"/>
<reference evidence="2 3" key="2">
    <citation type="journal article" date="2012" name="Open Biol.">
        <title>Characteristics of nucleosomes and linker DNA regions on the genome of the basidiomycete Mixia osmundae revealed by mono- and dinucleosome mapping.</title>
        <authorList>
            <person name="Nishida H."/>
            <person name="Kondo S."/>
            <person name="Matsumoto T."/>
            <person name="Suzuki Y."/>
            <person name="Yoshikawa H."/>
            <person name="Taylor T.D."/>
            <person name="Sugiyama J."/>
        </authorList>
    </citation>
    <scope>NUCLEOTIDE SEQUENCE [LARGE SCALE GENOMIC DNA]</scope>
    <source>
        <strain evidence="3">CBS 9802 / IAM 14324 / JCM 22182 / KY 12970</strain>
    </source>
</reference>
<dbReference type="Proteomes" id="UP000009131">
    <property type="component" value="Unassembled WGS sequence"/>
</dbReference>
<keyword evidence="3" id="KW-1185">Reference proteome</keyword>
<feature type="compositionally biased region" description="Basic residues" evidence="1">
    <location>
        <begin position="265"/>
        <end position="292"/>
    </location>
</feature>
<dbReference type="STRING" id="764103.G7E266"/>
<protein>
    <recommendedName>
        <fullName evidence="4">WW domain-containing protein</fullName>
    </recommendedName>
</protein>
<feature type="region of interest" description="Disordered" evidence="1">
    <location>
        <begin position="200"/>
        <end position="292"/>
    </location>
</feature>
<gene>
    <name evidence="2" type="primary">Mo03600</name>
    <name evidence="2" type="ORF">E5Q_03600</name>
</gene>
<feature type="region of interest" description="Disordered" evidence="1">
    <location>
        <begin position="111"/>
        <end position="180"/>
    </location>
</feature>
<dbReference type="RefSeq" id="XP_014565373.1">
    <property type="nucleotide sequence ID" value="XM_014709887.1"/>
</dbReference>
<feature type="region of interest" description="Disordered" evidence="1">
    <location>
        <begin position="55"/>
        <end position="80"/>
    </location>
</feature>
<organism evidence="2 3">
    <name type="scientific">Mixia osmundae (strain CBS 9802 / IAM 14324 / JCM 22182 / KY 12970)</name>
    <dbReference type="NCBI Taxonomy" id="764103"/>
    <lineage>
        <taxon>Eukaryota</taxon>
        <taxon>Fungi</taxon>
        <taxon>Dikarya</taxon>
        <taxon>Basidiomycota</taxon>
        <taxon>Pucciniomycotina</taxon>
        <taxon>Mixiomycetes</taxon>
        <taxon>Mixiales</taxon>
        <taxon>Mixiaceae</taxon>
        <taxon>Mixia</taxon>
    </lineage>
</organism>
<feature type="compositionally biased region" description="Polar residues" evidence="1">
    <location>
        <begin position="113"/>
        <end position="131"/>
    </location>
</feature>
<sequence length="292" mass="30403">MFPQPRVDTGPLSSPAPHPETSMAQRPLPEGWIAEYDETYQAYYYVDTLQTPPTITWSDPREDGSLYAQHSPAGRTAPLQPVTLTGHAQDQASAAPNDAQRGFFSTAIAGLSQPHQGSNQTMSQMAQTPAYSSVPPAGQSGGGAAAEYYASAPSQPSPYPQQAHSYPHQTQQQDKGLGSNVLLGVGGAAAGAMLMSMMGKKKHHGHQHHGFGRPSGPPPHHGGGGLFGGGQGMFGGNQGMFSGGQSLFGGGGGGGGYNQGGYGQHHQHHHQSHHGSHGGGHHGHHHHQGGFF</sequence>
<evidence type="ECO:0000313" key="2">
    <source>
        <dbReference type="EMBL" id="GAA96926.1"/>
    </source>
</evidence>
<dbReference type="OMA" id="DMGRFEG"/>